<evidence type="ECO:0008006" key="4">
    <source>
        <dbReference type="Google" id="ProtNLM"/>
    </source>
</evidence>
<keyword evidence="1" id="KW-0472">Membrane</keyword>
<keyword evidence="1" id="KW-1133">Transmembrane helix</keyword>
<dbReference type="STRING" id="2903.R1EVT6"/>
<proteinExistence type="predicted"/>
<dbReference type="PANTHER" id="PTHR10859:SF91">
    <property type="entry name" value="DOLICHYL-PHOSPHATE BETA-GLUCOSYLTRANSFERASE"/>
    <property type="match status" value="1"/>
</dbReference>
<protein>
    <recommendedName>
        <fullName evidence="4">Glycosyltransferase 2-like domain-containing protein</fullName>
    </recommendedName>
</protein>
<name>A0A0D3K4P5_EMIH1</name>
<dbReference type="SUPFAM" id="SSF53448">
    <property type="entry name" value="Nucleotide-diphospho-sugar transferases"/>
    <property type="match status" value="1"/>
</dbReference>
<keyword evidence="3" id="KW-1185">Reference proteome</keyword>
<feature type="transmembrane region" description="Helical" evidence="1">
    <location>
        <begin position="187"/>
        <end position="208"/>
    </location>
</feature>
<dbReference type="HOGENOM" id="CLU_1506157_0_0_1"/>
<dbReference type="KEGG" id="ehx:EMIHUDRAFT_456488"/>
<dbReference type="PaxDb" id="2903-EOD30730"/>
<reference evidence="3" key="1">
    <citation type="journal article" date="2013" name="Nature">
        <title>Pan genome of the phytoplankton Emiliania underpins its global distribution.</title>
        <authorList>
            <person name="Read B.A."/>
            <person name="Kegel J."/>
            <person name="Klute M.J."/>
            <person name="Kuo A."/>
            <person name="Lefebvre S.C."/>
            <person name="Maumus F."/>
            <person name="Mayer C."/>
            <person name="Miller J."/>
            <person name="Monier A."/>
            <person name="Salamov A."/>
            <person name="Young J."/>
            <person name="Aguilar M."/>
            <person name="Claverie J.M."/>
            <person name="Frickenhaus S."/>
            <person name="Gonzalez K."/>
            <person name="Herman E.K."/>
            <person name="Lin Y.C."/>
            <person name="Napier J."/>
            <person name="Ogata H."/>
            <person name="Sarno A.F."/>
            <person name="Shmutz J."/>
            <person name="Schroeder D."/>
            <person name="de Vargas C."/>
            <person name="Verret F."/>
            <person name="von Dassow P."/>
            <person name="Valentin K."/>
            <person name="Van de Peer Y."/>
            <person name="Wheeler G."/>
            <person name="Dacks J.B."/>
            <person name="Delwiche C.F."/>
            <person name="Dyhrman S.T."/>
            <person name="Glockner G."/>
            <person name="John U."/>
            <person name="Richards T."/>
            <person name="Worden A.Z."/>
            <person name="Zhang X."/>
            <person name="Grigoriev I.V."/>
            <person name="Allen A.E."/>
            <person name="Bidle K."/>
            <person name="Borodovsky M."/>
            <person name="Bowler C."/>
            <person name="Brownlee C."/>
            <person name="Cock J.M."/>
            <person name="Elias M."/>
            <person name="Gladyshev V.N."/>
            <person name="Groth M."/>
            <person name="Guda C."/>
            <person name="Hadaegh A."/>
            <person name="Iglesias-Rodriguez M.D."/>
            <person name="Jenkins J."/>
            <person name="Jones B.M."/>
            <person name="Lawson T."/>
            <person name="Leese F."/>
            <person name="Lindquist E."/>
            <person name="Lobanov A."/>
            <person name="Lomsadze A."/>
            <person name="Malik S.B."/>
            <person name="Marsh M.E."/>
            <person name="Mackinder L."/>
            <person name="Mock T."/>
            <person name="Mueller-Roeber B."/>
            <person name="Pagarete A."/>
            <person name="Parker M."/>
            <person name="Probert I."/>
            <person name="Quesneville H."/>
            <person name="Raines C."/>
            <person name="Rensing S.A."/>
            <person name="Riano-Pachon D.M."/>
            <person name="Richier S."/>
            <person name="Rokitta S."/>
            <person name="Shiraiwa Y."/>
            <person name="Soanes D.M."/>
            <person name="van der Giezen M."/>
            <person name="Wahlund T.M."/>
            <person name="Williams B."/>
            <person name="Wilson W."/>
            <person name="Wolfe G."/>
            <person name="Wurch L.L."/>
        </authorList>
    </citation>
    <scope>NUCLEOTIDE SEQUENCE</scope>
</reference>
<evidence type="ECO:0000256" key="1">
    <source>
        <dbReference type="SAM" id="Phobius"/>
    </source>
</evidence>
<dbReference type="Gene3D" id="3.90.550.10">
    <property type="entry name" value="Spore Coat Polysaccharide Biosynthesis Protein SpsA, Chain A"/>
    <property type="match status" value="1"/>
</dbReference>
<reference evidence="2" key="2">
    <citation type="submission" date="2024-10" db="UniProtKB">
        <authorList>
            <consortium name="EnsemblProtists"/>
        </authorList>
    </citation>
    <scope>IDENTIFICATION</scope>
</reference>
<dbReference type="GeneID" id="17276004"/>
<dbReference type="PANTHER" id="PTHR10859">
    <property type="entry name" value="GLYCOSYL TRANSFERASE"/>
    <property type="match status" value="1"/>
</dbReference>
<dbReference type="AlphaFoldDB" id="A0A0D3K4P5"/>
<keyword evidence="1" id="KW-0812">Transmembrane</keyword>
<accession>A0A0D3K4P5</accession>
<dbReference type="Proteomes" id="UP000013827">
    <property type="component" value="Unassembled WGS sequence"/>
</dbReference>
<dbReference type="EnsemblProtists" id="EOD30730">
    <property type="protein sequence ID" value="EOD30730"/>
    <property type="gene ID" value="EMIHUDRAFT_456488"/>
</dbReference>
<dbReference type="InterPro" id="IPR029044">
    <property type="entry name" value="Nucleotide-diphossugar_trans"/>
</dbReference>
<sequence>MVAAGGLALVVPCYNEEERLRSAAFVSYLAETPTVRLIFVDDGSSDGTNCGKAEAVRRGMLHALESDAQYGAVGFWDSDLATPLSAVAELHSVLCSNPALQMVQGGTEAAAETPSFEHSIFECVSAAAASVRFPLHEWVDVAGSKLRLTDVARMAYGLCQIYATYFLHEWPSGEPCTAAQATARRLLFAWGALLCTLLATLAAPLLWWRLL</sequence>
<dbReference type="GO" id="GO:0006487">
    <property type="term" value="P:protein N-linked glycosylation"/>
    <property type="evidence" value="ECO:0007669"/>
    <property type="project" value="TreeGrafter"/>
</dbReference>
<organism evidence="2 3">
    <name type="scientific">Emiliania huxleyi (strain CCMP1516)</name>
    <dbReference type="NCBI Taxonomy" id="280463"/>
    <lineage>
        <taxon>Eukaryota</taxon>
        <taxon>Haptista</taxon>
        <taxon>Haptophyta</taxon>
        <taxon>Prymnesiophyceae</taxon>
        <taxon>Isochrysidales</taxon>
        <taxon>Noelaerhabdaceae</taxon>
        <taxon>Emiliania</taxon>
    </lineage>
</organism>
<evidence type="ECO:0000313" key="3">
    <source>
        <dbReference type="Proteomes" id="UP000013827"/>
    </source>
</evidence>
<dbReference type="RefSeq" id="XP_005783159.1">
    <property type="nucleotide sequence ID" value="XM_005783102.1"/>
</dbReference>
<evidence type="ECO:0000313" key="2">
    <source>
        <dbReference type="EnsemblProtists" id="EOD30730"/>
    </source>
</evidence>